<dbReference type="CDD" id="cd13228">
    <property type="entry name" value="PHear_NECAP"/>
    <property type="match status" value="1"/>
</dbReference>
<keyword evidence="4" id="KW-1185">Reference proteome</keyword>
<dbReference type="GO" id="GO:0030125">
    <property type="term" value="C:clathrin vesicle coat"/>
    <property type="evidence" value="ECO:0007669"/>
    <property type="project" value="TreeGrafter"/>
</dbReference>
<comment type="caution">
    <text evidence="3">The sequence shown here is derived from an EMBL/GenBank/DDBJ whole genome shotgun (WGS) entry which is preliminary data.</text>
</comment>
<name>A0AAV2YJA7_9STRA</name>
<organism evidence="3 4">
    <name type="scientific">Lagenidium giganteum</name>
    <dbReference type="NCBI Taxonomy" id="4803"/>
    <lineage>
        <taxon>Eukaryota</taxon>
        <taxon>Sar</taxon>
        <taxon>Stramenopiles</taxon>
        <taxon>Oomycota</taxon>
        <taxon>Peronosporomycetes</taxon>
        <taxon>Pythiales</taxon>
        <taxon>Pythiaceae</taxon>
    </lineage>
</organism>
<dbReference type="SUPFAM" id="SSF50729">
    <property type="entry name" value="PH domain-like"/>
    <property type="match status" value="1"/>
</dbReference>
<dbReference type="PANTHER" id="PTHR12847">
    <property type="entry name" value="ATP-BINDING CASSETTE ABC TRANSPORTER-RELATED"/>
    <property type="match status" value="1"/>
</dbReference>
<feature type="compositionally biased region" description="Basic and acidic residues" evidence="1">
    <location>
        <begin position="214"/>
        <end position="226"/>
    </location>
</feature>
<evidence type="ECO:0000313" key="4">
    <source>
        <dbReference type="Proteomes" id="UP001146120"/>
    </source>
</evidence>
<dbReference type="Gene3D" id="2.30.29.30">
    <property type="entry name" value="Pleckstrin-homology domain (PH domain)/Phosphotyrosine-binding domain (PTB)"/>
    <property type="match status" value="1"/>
</dbReference>
<dbReference type="GO" id="GO:0006897">
    <property type="term" value="P:endocytosis"/>
    <property type="evidence" value="ECO:0007669"/>
    <property type="project" value="InterPro"/>
</dbReference>
<sequence length="275" mass="29815">MMEMAADDVNASRAAEEDSTAKLEQILFQEKSVWFYRVPAGQVSTLSPRADSWDPEHPFMTGSLQIVQKDDDCFVVLYEPLAADVDFSTPPTLFAQCPVEVTKELALDVYVQDCADSSRYFMIRVEDEATKRRAYIGIGFPERSSAFNFKASLQDYVKYRLRQMEAAALTAGGVTEGTSDGTAAAEGSPITKTRDLKLPEGATIRINLKTGNESSDRPAVERRRSSGDGTGEPVKVPLIPPPPPAPEAGQPPSTAKAPVAAADVSEDDWGDFTSA</sequence>
<dbReference type="InterPro" id="IPR011993">
    <property type="entry name" value="PH-like_dom_sf"/>
</dbReference>
<feature type="region of interest" description="Disordered" evidence="1">
    <location>
        <begin position="174"/>
        <end position="275"/>
    </location>
</feature>
<dbReference type="PANTHER" id="PTHR12847:SF9">
    <property type="entry name" value="NECAP-LIKE PROTEIN CG9132"/>
    <property type="match status" value="1"/>
</dbReference>
<feature type="domain" description="NECAP PHear" evidence="2">
    <location>
        <begin position="24"/>
        <end position="209"/>
    </location>
</feature>
<dbReference type="Proteomes" id="UP001146120">
    <property type="component" value="Unassembled WGS sequence"/>
</dbReference>
<dbReference type="EMBL" id="DAKRPA010000342">
    <property type="protein sequence ID" value="DAZ93124.1"/>
    <property type="molecule type" value="Genomic_DNA"/>
</dbReference>
<proteinExistence type="predicted"/>
<evidence type="ECO:0000313" key="3">
    <source>
        <dbReference type="EMBL" id="DAZ93124.1"/>
    </source>
</evidence>
<evidence type="ECO:0000256" key="1">
    <source>
        <dbReference type="SAM" id="MobiDB-lite"/>
    </source>
</evidence>
<protein>
    <recommendedName>
        <fullName evidence="2">NECAP PHear domain-containing protein</fullName>
    </recommendedName>
</protein>
<dbReference type="Pfam" id="PF07933">
    <property type="entry name" value="DUF1681"/>
    <property type="match status" value="1"/>
</dbReference>
<dbReference type="InterPro" id="IPR012466">
    <property type="entry name" value="NECAP_PHear"/>
</dbReference>
<gene>
    <name evidence="3" type="ORF">N0F65_009700</name>
</gene>
<reference evidence="3" key="2">
    <citation type="journal article" date="2023" name="Microbiol Resour">
        <title>Decontamination and Annotation of the Draft Genome Sequence of the Oomycete Lagenidium giganteum ARSEF 373.</title>
        <authorList>
            <person name="Morgan W.R."/>
            <person name="Tartar A."/>
        </authorList>
    </citation>
    <scope>NUCLEOTIDE SEQUENCE</scope>
    <source>
        <strain evidence="3">ARSEF 373</strain>
    </source>
</reference>
<accession>A0AAV2YJA7</accession>
<reference evidence="3" key="1">
    <citation type="submission" date="2022-11" db="EMBL/GenBank/DDBJ databases">
        <authorList>
            <person name="Morgan W.R."/>
            <person name="Tartar A."/>
        </authorList>
    </citation>
    <scope>NUCLEOTIDE SEQUENCE</scope>
    <source>
        <strain evidence="3">ARSEF 373</strain>
    </source>
</reference>
<dbReference type="AlphaFoldDB" id="A0AAV2YJA7"/>
<evidence type="ECO:0000259" key="2">
    <source>
        <dbReference type="Pfam" id="PF07933"/>
    </source>
</evidence>
<feature type="compositionally biased region" description="Acidic residues" evidence="1">
    <location>
        <begin position="264"/>
        <end position="275"/>
    </location>
</feature>